<protein>
    <submittedName>
        <fullName evidence="2">Uncharacterized protein</fullName>
    </submittedName>
</protein>
<sequence>MGAEGPAAFHAGVGAGRGDAAAHQSPPSSGHLDGGPGGAAGGGRTLAGRQRGTAGRGTDQGRRHRNGPHAGGRSVEEIFRTLPHRTGTMNREARRWT</sequence>
<evidence type="ECO:0000313" key="2">
    <source>
        <dbReference type="EMBL" id="KAA5611115.1"/>
    </source>
</evidence>
<feature type="compositionally biased region" description="Gly residues" evidence="1">
    <location>
        <begin position="32"/>
        <end position="45"/>
    </location>
</feature>
<dbReference type="Proteomes" id="UP000325255">
    <property type="component" value="Unassembled WGS sequence"/>
</dbReference>
<comment type="caution">
    <text evidence="2">The sequence shown here is derived from an EMBL/GenBank/DDBJ whole genome shotgun (WGS) entry which is preliminary data.</text>
</comment>
<proteinExistence type="predicted"/>
<accession>A0A5M6IUM8</accession>
<dbReference type="AlphaFoldDB" id="A0A5M6IUM8"/>
<evidence type="ECO:0000313" key="3">
    <source>
        <dbReference type="Proteomes" id="UP000325255"/>
    </source>
</evidence>
<name>A0A5M6IUM8_9PROT</name>
<feature type="compositionally biased region" description="Low complexity" evidence="1">
    <location>
        <begin position="46"/>
        <end position="57"/>
    </location>
</feature>
<dbReference type="EMBL" id="VWPK01000024">
    <property type="protein sequence ID" value="KAA5611115.1"/>
    <property type="molecule type" value="Genomic_DNA"/>
</dbReference>
<organism evidence="2 3">
    <name type="scientific">Rhodovastum atsumiense</name>
    <dbReference type="NCBI Taxonomy" id="504468"/>
    <lineage>
        <taxon>Bacteria</taxon>
        <taxon>Pseudomonadati</taxon>
        <taxon>Pseudomonadota</taxon>
        <taxon>Alphaproteobacteria</taxon>
        <taxon>Acetobacterales</taxon>
        <taxon>Acetobacteraceae</taxon>
        <taxon>Rhodovastum</taxon>
    </lineage>
</organism>
<feature type="region of interest" description="Disordered" evidence="1">
    <location>
        <begin position="1"/>
        <end position="97"/>
    </location>
</feature>
<keyword evidence="3" id="KW-1185">Reference proteome</keyword>
<reference evidence="2 3" key="1">
    <citation type="submission" date="2019-09" db="EMBL/GenBank/DDBJ databases">
        <title>Genome sequence of Rhodovastum atsumiense, a diverse member of the Acetobacteraceae family of non-sulfur purple photosynthetic bacteria.</title>
        <authorList>
            <person name="Meyer T."/>
            <person name="Kyndt J."/>
        </authorList>
    </citation>
    <scope>NUCLEOTIDE SEQUENCE [LARGE SCALE GENOMIC DNA]</scope>
    <source>
        <strain evidence="2 3">DSM 21279</strain>
    </source>
</reference>
<evidence type="ECO:0000256" key="1">
    <source>
        <dbReference type="SAM" id="MobiDB-lite"/>
    </source>
</evidence>
<gene>
    <name evidence="2" type="ORF">F1189_16100</name>
</gene>